<sequence length="75" mass="8744">YKCQDCLGEPLYCTGCCRSQHCCNPFHWISQWNGQFFKQSCLTHVGLVIHLGHDGKKCLVLTDRWDLFEEGKHED</sequence>
<dbReference type="AlphaFoldDB" id="A0A9P7DNG9"/>
<reference evidence="1" key="1">
    <citation type="journal article" date="2020" name="New Phytol.">
        <title>Comparative genomics reveals dynamic genome evolution in host specialist ectomycorrhizal fungi.</title>
        <authorList>
            <person name="Lofgren L.A."/>
            <person name="Nguyen N.H."/>
            <person name="Vilgalys R."/>
            <person name="Ruytinx J."/>
            <person name="Liao H.L."/>
            <person name="Branco S."/>
            <person name="Kuo A."/>
            <person name="LaButti K."/>
            <person name="Lipzen A."/>
            <person name="Andreopoulos W."/>
            <person name="Pangilinan J."/>
            <person name="Riley R."/>
            <person name="Hundley H."/>
            <person name="Na H."/>
            <person name="Barry K."/>
            <person name="Grigoriev I.V."/>
            <person name="Stajich J.E."/>
            <person name="Kennedy P.G."/>
        </authorList>
    </citation>
    <scope>NUCLEOTIDE SEQUENCE</scope>
    <source>
        <strain evidence="1">MN1</strain>
    </source>
</reference>
<dbReference type="EMBL" id="JABBWG010000148">
    <property type="protein sequence ID" value="KAG1799190.1"/>
    <property type="molecule type" value="Genomic_DNA"/>
</dbReference>
<name>A0A9P7DNG9_9AGAM</name>
<evidence type="ECO:0000313" key="2">
    <source>
        <dbReference type="Proteomes" id="UP000807769"/>
    </source>
</evidence>
<keyword evidence="2" id="KW-1185">Reference proteome</keyword>
<accession>A0A9P7DNG9</accession>
<dbReference type="RefSeq" id="XP_041185709.1">
    <property type="nucleotide sequence ID" value="XM_041332028.1"/>
</dbReference>
<gene>
    <name evidence="1" type="ORF">BJ212DRAFT_1288233</name>
</gene>
<protein>
    <submittedName>
        <fullName evidence="1">Uncharacterized protein</fullName>
    </submittedName>
</protein>
<dbReference type="Proteomes" id="UP000807769">
    <property type="component" value="Unassembled WGS sequence"/>
</dbReference>
<evidence type="ECO:0000313" key="1">
    <source>
        <dbReference type="EMBL" id="KAG1799190.1"/>
    </source>
</evidence>
<comment type="caution">
    <text evidence="1">The sequence shown here is derived from an EMBL/GenBank/DDBJ whole genome shotgun (WGS) entry which is preliminary data.</text>
</comment>
<dbReference type="GeneID" id="64626045"/>
<organism evidence="1 2">
    <name type="scientific">Suillus subaureus</name>
    <dbReference type="NCBI Taxonomy" id="48587"/>
    <lineage>
        <taxon>Eukaryota</taxon>
        <taxon>Fungi</taxon>
        <taxon>Dikarya</taxon>
        <taxon>Basidiomycota</taxon>
        <taxon>Agaricomycotina</taxon>
        <taxon>Agaricomycetes</taxon>
        <taxon>Agaricomycetidae</taxon>
        <taxon>Boletales</taxon>
        <taxon>Suillineae</taxon>
        <taxon>Suillaceae</taxon>
        <taxon>Suillus</taxon>
    </lineage>
</organism>
<proteinExistence type="predicted"/>
<dbReference type="OrthoDB" id="2601985at2759"/>
<feature type="non-terminal residue" evidence="1">
    <location>
        <position position="1"/>
    </location>
</feature>